<dbReference type="HOGENOM" id="CLU_029307_7_2_1"/>
<dbReference type="Gramene" id="PGSC0003DMT400092735">
    <property type="protein sequence ID" value="PGSC0003DMT400092735"/>
    <property type="gene ID" value="PGSC0003DMG400042306"/>
</dbReference>
<evidence type="ECO:0000313" key="3">
    <source>
        <dbReference type="Proteomes" id="UP000011115"/>
    </source>
</evidence>
<dbReference type="AlphaFoldDB" id="M1DQF5"/>
<evidence type="ECO:0000313" key="2">
    <source>
        <dbReference type="EnsemblPlants" id="PGSC0003DMT400092735"/>
    </source>
</evidence>
<reference evidence="2" key="2">
    <citation type="submission" date="2015-06" db="UniProtKB">
        <authorList>
            <consortium name="EnsemblPlants"/>
        </authorList>
    </citation>
    <scope>IDENTIFICATION</scope>
    <source>
        <strain evidence="2">DM1-3 516 R44</strain>
    </source>
</reference>
<feature type="region of interest" description="Disordered" evidence="1">
    <location>
        <begin position="62"/>
        <end position="101"/>
    </location>
</feature>
<name>M1DQF5_SOLTU</name>
<reference evidence="3" key="1">
    <citation type="journal article" date="2011" name="Nature">
        <title>Genome sequence and analysis of the tuber crop potato.</title>
        <authorList>
            <consortium name="The Potato Genome Sequencing Consortium"/>
        </authorList>
    </citation>
    <scope>NUCLEOTIDE SEQUENCE [LARGE SCALE GENOMIC DNA]</scope>
    <source>
        <strain evidence="3">cv. DM1-3 516 R44</strain>
    </source>
</reference>
<feature type="region of interest" description="Disordered" evidence="1">
    <location>
        <begin position="1"/>
        <end position="39"/>
    </location>
</feature>
<dbReference type="Proteomes" id="UP000011115">
    <property type="component" value="Unassembled WGS sequence"/>
</dbReference>
<sequence length="101" mass="10812">MSRIQQGRSKPPKKGRPQPPPGDKGKGKRPYFNRETTPRGLLIPSWARRFYEAVQNLLADTPVAAPGGSSTTIPPEVTPDTDTQIQSTTPGTDAQTNGATA</sequence>
<keyword evidence="3" id="KW-1185">Reference proteome</keyword>
<organism evidence="2 3">
    <name type="scientific">Solanum tuberosum</name>
    <name type="common">Potato</name>
    <dbReference type="NCBI Taxonomy" id="4113"/>
    <lineage>
        <taxon>Eukaryota</taxon>
        <taxon>Viridiplantae</taxon>
        <taxon>Streptophyta</taxon>
        <taxon>Embryophyta</taxon>
        <taxon>Tracheophyta</taxon>
        <taxon>Spermatophyta</taxon>
        <taxon>Magnoliopsida</taxon>
        <taxon>eudicotyledons</taxon>
        <taxon>Gunneridae</taxon>
        <taxon>Pentapetalae</taxon>
        <taxon>asterids</taxon>
        <taxon>lamiids</taxon>
        <taxon>Solanales</taxon>
        <taxon>Solanaceae</taxon>
        <taxon>Solanoideae</taxon>
        <taxon>Solaneae</taxon>
        <taxon>Solanum</taxon>
    </lineage>
</organism>
<evidence type="ECO:0000256" key="1">
    <source>
        <dbReference type="SAM" id="MobiDB-lite"/>
    </source>
</evidence>
<feature type="compositionally biased region" description="Polar residues" evidence="1">
    <location>
        <begin position="80"/>
        <end position="101"/>
    </location>
</feature>
<dbReference type="InParanoid" id="M1DQF5"/>
<accession>M1DQF5</accession>
<dbReference type="PaxDb" id="4113-PGSC0003DMT400092735"/>
<dbReference type="EnsemblPlants" id="PGSC0003DMT400092735">
    <property type="protein sequence ID" value="PGSC0003DMT400092735"/>
    <property type="gene ID" value="PGSC0003DMG400042306"/>
</dbReference>
<proteinExistence type="predicted"/>
<protein>
    <submittedName>
        <fullName evidence="2">Uncharacterized protein</fullName>
    </submittedName>
</protein>